<reference evidence="1" key="1">
    <citation type="submission" date="2020-04" db="EMBL/GenBank/DDBJ databases">
        <authorList>
            <person name="Chiriac C."/>
            <person name="Salcher M."/>
            <person name="Ghai R."/>
            <person name="Kavagutti S V."/>
        </authorList>
    </citation>
    <scope>NUCLEOTIDE SEQUENCE</scope>
</reference>
<sequence length="105" mass="12565">MNQIFKDIFTQMDENIVRLKKLQMSANFFEGKLHFFDGFNDYEFDEELVKSLLIENNEDLVNEFTNYEEDEDGSPSFEINWEIMEEFAHYSLCDAIDKLITDKKL</sequence>
<accession>A0A6J5MZ40</accession>
<name>A0A6J5MZ40_9CAUD</name>
<gene>
    <name evidence="1" type="ORF">UFOVP528_41</name>
</gene>
<dbReference type="EMBL" id="LR796508">
    <property type="protein sequence ID" value="CAB4149029.1"/>
    <property type="molecule type" value="Genomic_DNA"/>
</dbReference>
<protein>
    <submittedName>
        <fullName evidence="1">Uncharacterized protein</fullName>
    </submittedName>
</protein>
<organism evidence="1">
    <name type="scientific">uncultured Caudovirales phage</name>
    <dbReference type="NCBI Taxonomy" id="2100421"/>
    <lineage>
        <taxon>Viruses</taxon>
        <taxon>Duplodnaviria</taxon>
        <taxon>Heunggongvirae</taxon>
        <taxon>Uroviricota</taxon>
        <taxon>Caudoviricetes</taxon>
        <taxon>Peduoviridae</taxon>
        <taxon>Maltschvirus</taxon>
        <taxon>Maltschvirus maltsch</taxon>
    </lineage>
</organism>
<evidence type="ECO:0000313" key="1">
    <source>
        <dbReference type="EMBL" id="CAB4149029.1"/>
    </source>
</evidence>
<proteinExistence type="predicted"/>